<organism evidence="1 2">
    <name type="scientific">Sphaerisporangium rufum</name>
    <dbReference type="NCBI Taxonomy" id="1381558"/>
    <lineage>
        <taxon>Bacteria</taxon>
        <taxon>Bacillati</taxon>
        <taxon>Actinomycetota</taxon>
        <taxon>Actinomycetes</taxon>
        <taxon>Streptosporangiales</taxon>
        <taxon>Streptosporangiaceae</taxon>
        <taxon>Sphaerisporangium</taxon>
    </lineage>
</organism>
<dbReference type="AlphaFoldDB" id="A0A919R220"/>
<dbReference type="RefSeq" id="WP_203985551.1">
    <property type="nucleotide sequence ID" value="NZ_BOOU01000046.1"/>
</dbReference>
<keyword evidence="2" id="KW-1185">Reference proteome</keyword>
<dbReference type="EMBL" id="BOOU01000046">
    <property type="protein sequence ID" value="GII78294.1"/>
    <property type="molecule type" value="Genomic_DNA"/>
</dbReference>
<reference evidence="1" key="1">
    <citation type="submission" date="2021-01" db="EMBL/GenBank/DDBJ databases">
        <title>Whole genome shotgun sequence of Sphaerisporangium rufum NBRC 109079.</title>
        <authorList>
            <person name="Komaki H."/>
            <person name="Tamura T."/>
        </authorList>
    </citation>
    <scope>NUCLEOTIDE SEQUENCE</scope>
    <source>
        <strain evidence="1">NBRC 109079</strain>
    </source>
</reference>
<evidence type="ECO:0000313" key="2">
    <source>
        <dbReference type="Proteomes" id="UP000655287"/>
    </source>
</evidence>
<dbReference type="Proteomes" id="UP000655287">
    <property type="component" value="Unassembled WGS sequence"/>
</dbReference>
<gene>
    <name evidence="1" type="ORF">Sru01_32760</name>
</gene>
<name>A0A919R220_9ACTN</name>
<accession>A0A919R220</accession>
<evidence type="ECO:0000313" key="1">
    <source>
        <dbReference type="EMBL" id="GII78294.1"/>
    </source>
</evidence>
<proteinExistence type="predicted"/>
<protein>
    <submittedName>
        <fullName evidence="1">Uncharacterized protein</fullName>
    </submittedName>
</protein>
<sequence length="762" mass="82070">MDVDIWAWVADTQRQLHEAGNTGLAIALGDLPAQALEGRYPQLDVMAPAVAQQAEALELPWLEFFARYWHLIGRVGDRAQGEVALADAVALVEFTRRADVRDCPSVVAATEALAQCQANIDGPGYAAERLSALGAALDGLPPSSPAFCALAAQYVAALADAGDHAQAVAYQESAAARRREAQAQVSWELAAAGVRALLGAGRPQEALAALEAAGEFPADDPVAKDRRAGVLHALVLARLGRSAEALETLPDLDVVGDHPRDWPEWATAVRALDGVISNTWQLGRVLRQWMAYYEAMGVHRHRVELALAAGELAVARQGLWQARALADLAATWLPALRAADGLGERVAALRAAADAATPLPAPGPQDELVAYFDAADGHNADPERWVGWLWPLSGTDLPATRRHTTTLGFLGYAPIGADILWKTVVEDGDPATAEEEDVAYLTGVLLEAGQDEKVERFAAMLPAPAGHLALARLHRHRERWAESAAEAELSLEAGAEGTVGLEARRLLAGAVQQLGDNAKGAGILRELVESGAGEEEDVWRMVVMATAAEDWPLVRLGAARLGMQLDSAEGPIEEEWHLVRVVLPVSDGSRREVLSVRTGPATARLLIPQPKGMDYNAGDIVVIDPRPLEPVPESEEERESFVIPFAGVSLLRPGGYTSWFFDGAAPTEDDWTEFNEVLAERGWPMWVYSDETYSITHPAGGERLQGVYGWIAVPPGVEPVELDAVLDDATERWSHPLAWLDLARAAGIEVERHERITKEYGL</sequence>
<comment type="caution">
    <text evidence="1">The sequence shown here is derived from an EMBL/GenBank/DDBJ whole genome shotgun (WGS) entry which is preliminary data.</text>
</comment>